<organism evidence="3 4">
    <name type="scientific">Enterococcus faecium</name>
    <name type="common">Streptococcus faecium</name>
    <dbReference type="NCBI Taxonomy" id="1352"/>
    <lineage>
        <taxon>Bacteria</taxon>
        <taxon>Bacillati</taxon>
        <taxon>Bacillota</taxon>
        <taxon>Bacilli</taxon>
        <taxon>Lactobacillales</taxon>
        <taxon>Enterococcaceae</taxon>
        <taxon>Enterococcus</taxon>
    </lineage>
</organism>
<dbReference type="Proteomes" id="UP000448762">
    <property type="component" value="Unassembled WGS sequence"/>
</dbReference>
<protein>
    <submittedName>
        <fullName evidence="3">Uncharacterized protein</fullName>
    </submittedName>
</protein>
<dbReference type="Proteomes" id="UP000275747">
    <property type="component" value="Chromosome"/>
</dbReference>
<accession>A0A2D0C6V9</accession>
<dbReference type="EMBL" id="QOVC01000014">
    <property type="protein sequence ID" value="KAA0686852.1"/>
    <property type="molecule type" value="Genomic_DNA"/>
</dbReference>
<evidence type="ECO:0000313" key="5">
    <source>
        <dbReference type="Proteomes" id="UP000275747"/>
    </source>
</evidence>
<reference evidence="1 5" key="3">
    <citation type="submission" date="2018-10" db="EMBL/GenBank/DDBJ databases">
        <title>Escaping from acidified nitrite in gastric host defense: Transcriptomic basis for resistance to free nitrous acid in Enterococcus faecalis.</title>
        <authorList>
            <person name="Yu Z."/>
            <person name="Shi D."/>
            <person name="Liu W."/>
            <person name="Meng F."/>
        </authorList>
    </citation>
    <scope>NUCLEOTIDE SEQUENCE [LARGE SCALE GENOMIC DNA]</scope>
    <source>
        <strain evidence="1 5">JE1</strain>
    </source>
</reference>
<sequence>MTKDVSQPLDKRCSKASFSVVSQIYAKMWKPMFTKFFLLLETKRLCHNLLINGVQSADPRYSLITLISQPLLS</sequence>
<evidence type="ECO:0000313" key="4">
    <source>
        <dbReference type="Proteomes" id="UP000224303"/>
    </source>
</evidence>
<reference evidence="2 6" key="2">
    <citation type="submission" date="2018-07" db="EMBL/GenBank/DDBJ databases">
        <title>High quality draft genome sequencing of Enterococcus faecium exhibiting probiotic potential isolated from mucus of freshwater fish.</title>
        <authorList>
            <person name="El-Jeni R."/>
            <person name="Ghedira K."/>
            <person name="Abdelhak S."/>
            <person name="El-Bour M."/>
            <person name="Bouhaouala-Zahar B."/>
        </authorList>
    </citation>
    <scope>NUCLEOTIDE SEQUENCE [LARGE SCALE GENOMIC DNA]</scope>
    <source>
        <strain evidence="2 6">R.A73</strain>
    </source>
</reference>
<evidence type="ECO:0000313" key="6">
    <source>
        <dbReference type="Proteomes" id="UP000448762"/>
    </source>
</evidence>
<evidence type="ECO:0000313" key="3">
    <source>
        <dbReference type="EMBL" id="PHL19958.1"/>
    </source>
</evidence>
<name>A0A2D0C6V9_ENTFC</name>
<reference evidence="3 4" key="1">
    <citation type="submission" date="2017-10" db="EMBL/GenBank/DDBJ databases">
        <title>Draft genomes of the Enterococcus faecium isolated from human feces before and after Helicobacter pylori eradication therapy.</title>
        <authorList>
            <person name="Prianichniikov N.A."/>
            <person name="Glushchenko O.E."/>
            <person name="Malakhova M.V."/>
        </authorList>
    </citation>
    <scope>NUCLEOTIDE SEQUENCE [LARGE SCALE GENOMIC DNA]</scope>
    <source>
        <strain evidence="3 4">Hp_5-7</strain>
    </source>
</reference>
<dbReference type="EMBL" id="PCGC01000548">
    <property type="protein sequence ID" value="PHL19958.1"/>
    <property type="molecule type" value="Genomic_DNA"/>
</dbReference>
<proteinExistence type="predicted"/>
<evidence type="ECO:0000313" key="1">
    <source>
        <dbReference type="EMBL" id="AYM72128.1"/>
    </source>
</evidence>
<dbReference type="Proteomes" id="UP000224303">
    <property type="component" value="Unassembled WGS sequence"/>
</dbReference>
<evidence type="ECO:0000313" key="2">
    <source>
        <dbReference type="EMBL" id="KAA0686852.1"/>
    </source>
</evidence>
<dbReference type="EMBL" id="CP033041">
    <property type="protein sequence ID" value="AYM72128.1"/>
    <property type="molecule type" value="Genomic_DNA"/>
</dbReference>
<gene>
    <name evidence="3" type="ORF">CQR37_17285</name>
    <name evidence="1" type="ORF">D9Z05_02090</name>
    <name evidence="2" type="ORF">DTX73_13905</name>
</gene>
<dbReference type="AlphaFoldDB" id="A0A2D0C6V9"/>